<dbReference type="SUPFAM" id="SSF52540">
    <property type="entry name" value="P-loop containing nucleoside triphosphate hydrolases"/>
    <property type="match status" value="1"/>
</dbReference>
<keyword evidence="2" id="KW-0067">ATP-binding</keyword>
<comment type="caution">
    <text evidence="3">The sequence shown here is derived from an EMBL/GenBank/DDBJ whole genome shotgun (WGS) entry which is preliminary data.</text>
</comment>
<feature type="non-terminal residue" evidence="3">
    <location>
        <position position="1"/>
    </location>
</feature>
<gene>
    <name evidence="3" type="ORF">S03H2_68170</name>
</gene>
<accession>X1IHG2</accession>
<dbReference type="Gene3D" id="3.40.50.300">
    <property type="entry name" value="P-loop containing nucleotide triphosphate hydrolases"/>
    <property type="match status" value="1"/>
</dbReference>
<protein>
    <recommendedName>
        <fullName evidence="4">Heme ABC transporter ATP-binding protein</fullName>
    </recommendedName>
</protein>
<dbReference type="InterPro" id="IPR050107">
    <property type="entry name" value="ABC_carbohydrate_import_ATPase"/>
</dbReference>
<dbReference type="AlphaFoldDB" id="X1IHG2"/>
<evidence type="ECO:0000313" key="3">
    <source>
        <dbReference type="EMBL" id="GAH81152.1"/>
    </source>
</evidence>
<name>X1IHG2_9ZZZZ</name>
<dbReference type="PANTHER" id="PTHR43790:SF4">
    <property type="entry name" value="GUANOSINE IMPORT ATP-BINDING PROTEIN NUPO"/>
    <property type="match status" value="1"/>
</dbReference>
<evidence type="ECO:0000256" key="1">
    <source>
        <dbReference type="ARBA" id="ARBA00022741"/>
    </source>
</evidence>
<dbReference type="InterPro" id="IPR027417">
    <property type="entry name" value="P-loop_NTPase"/>
</dbReference>
<dbReference type="GO" id="GO:0005524">
    <property type="term" value="F:ATP binding"/>
    <property type="evidence" value="ECO:0007669"/>
    <property type="project" value="UniProtKB-KW"/>
</dbReference>
<reference evidence="3" key="1">
    <citation type="journal article" date="2014" name="Front. Microbiol.">
        <title>High frequency of phylogenetically diverse reductive dehalogenase-homologous genes in deep subseafloor sedimentary metagenomes.</title>
        <authorList>
            <person name="Kawai M."/>
            <person name="Futagami T."/>
            <person name="Toyoda A."/>
            <person name="Takaki Y."/>
            <person name="Nishi S."/>
            <person name="Hori S."/>
            <person name="Arai W."/>
            <person name="Tsubouchi T."/>
            <person name="Morono Y."/>
            <person name="Uchiyama I."/>
            <person name="Ito T."/>
            <person name="Fujiyama A."/>
            <person name="Inagaki F."/>
            <person name="Takami H."/>
        </authorList>
    </citation>
    <scope>NUCLEOTIDE SEQUENCE</scope>
    <source>
        <strain evidence="3">Expedition CK06-06</strain>
    </source>
</reference>
<sequence>AREVNVGSKLLVAVQPTRGLDLGAVDYVHKTLLKEKKEGKAILLISTELSEIMTLSDRIGVIFRGKLLKIVQRKDAKVDEIGLLMAGITEKDKNRGDLII</sequence>
<dbReference type="PANTHER" id="PTHR43790">
    <property type="entry name" value="CARBOHYDRATE TRANSPORT ATP-BINDING PROTEIN MG119-RELATED"/>
    <property type="match status" value="1"/>
</dbReference>
<dbReference type="EMBL" id="BARU01044772">
    <property type="protein sequence ID" value="GAH81152.1"/>
    <property type="molecule type" value="Genomic_DNA"/>
</dbReference>
<keyword evidence="1" id="KW-0547">Nucleotide-binding</keyword>
<evidence type="ECO:0008006" key="4">
    <source>
        <dbReference type="Google" id="ProtNLM"/>
    </source>
</evidence>
<evidence type="ECO:0000256" key="2">
    <source>
        <dbReference type="ARBA" id="ARBA00022840"/>
    </source>
</evidence>
<organism evidence="3">
    <name type="scientific">marine sediment metagenome</name>
    <dbReference type="NCBI Taxonomy" id="412755"/>
    <lineage>
        <taxon>unclassified sequences</taxon>
        <taxon>metagenomes</taxon>
        <taxon>ecological metagenomes</taxon>
    </lineage>
</organism>
<proteinExistence type="predicted"/>